<dbReference type="Pfam" id="PF04140">
    <property type="entry name" value="ICMT"/>
    <property type="match status" value="1"/>
</dbReference>
<dbReference type="GO" id="GO:0004671">
    <property type="term" value="F:protein C-terminal S-isoprenylcysteine carboxyl O-methyltransferase activity"/>
    <property type="evidence" value="ECO:0007669"/>
    <property type="project" value="UniProtKB-EC"/>
</dbReference>
<evidence type="ECO:0000313" key="7">
    <source>
        <dbReference type="EMBL" id="ETW75304.1"/>
    </source>
</evidence>
<dbReference type="RefSeq" id="XP_009552735.1">
    <property type="nucleotide sequence ID" value="XM_009554440.2"/>
</dbReference>
<comment type="catalytic activity">
    <reaction evidence="5">
        <text>[protein]-C-terminal S-[(2E,6E)-farnesyl]-L-cysteine + S-adenosyl-L-methionine = [protein]-C-terminal S-[(2E,6E)-farnesyl]-L-cysteine methyl ester + S-adenosyl-L-homocysteine</text>
        <dbReference type="Rhea" id="RHEA:21672"/>
        <dbReference type="Rhea" id="RHEA-COMP:12125"/>
        <dbReference type="Rhea" id="RHEA-COMP:12126"/>
        <dbReference type="ChEBI" id="CHEBI:57856"/>
        <dbReference type="ChEBI" id="CHEBI:59789"/>
        <dbReference type="ChEBI" id="CHEBI:90510"/>
        <dbReference type="ChEBI" id="CHEBI:90511"/>
        <dbReference type="EC" id="2.1.1.100"/>
    </reaction>
</comment>
<evidence type="ECO:0000256" key="4">
    <source>
        <dbReference type="ARBA" id="ARBA00023136"/>
    </source>
</evidence>
<feature type="chain" id="PRO_5004843727" description="Protein-S-isoprenylcysteine O-methyltransferase" evidence="6">
    <location>
        <begin position="28"/>
        <end position="238"/>
    </location>
</feature>
<dbReference type="EC" id="2.1.1.100" evidence="5"/>
<evidence type="ECO:0000256" key="2">
    <source>
        <dbReference type="ARBA" id="ARBA00022692"/>
    </source>
</evidence>
<comment type="subcellular location">
    <subcellularLocation>
        <location evidence="5">Endoplasmic reticulum membrane</location>
        <topology evidence="5">Multi-pass membrane protein</topology>
    </subcellularLocation>
    <subcellularLocation>
        <location evidence="1">Membrane</location>
        <topology evidence="1">Multi-pass membrane protein</topology>
    </subcellularLocation>
</comment>
<keyword evidence="2 5" id="KW-0812">Transmembrane</keyword>
<evidence type="ECO:0000256" key="5">
    <source>
        <dbReference type="RuleBase" id="RU362022"/>
    </source>
</evidence>
<dbReference type="Proteomes" id="UP000030671">
    <property type="component" value="Unassembled WGS sequence"/>
</dbReference>
<organism evidence="7 8">
    <name type="scientific">Heterobasidion irregulare (strain TC 32-1)</name>
    <dbReference type="NCBI Taxonomy" id="747525"/>
    <lineage>
        <taxon>Eukaryota</taxon>
        <taxon>Fungi</taxon>
        <taxon>Dikarya</taxon>
        <taxon>Basidiomycota</taxon>
        <taxon>Agaricomycotina</taxon>
        <taxon>Agaricomycetes</taxon>
        <taxon>Russulales</taxon>
        <taxon>Bondarzewiaceae</taxon>
        <taxon>Heterobasidion</taxon>
        <taxon>Heterobasidion annosum species complex</taxon>
    </lineage>
</organism>
<gene>
    <name evidence="7" type="ORF">HETIRDRAFT_246871</name>
</gene>
<keyword evidence="6" id="KW-0732">Signal</keyword>
<dbReference type="KEGG" id="hir:HETIRDRAFT_246871"/>
<keyword evidence="4 5" id="KW-0472">Membrane</keyword>
<evidence type="ECO:0000256" key="1">
    <source>
        <dbReference type="ARBA" id="ARBA00004141"/>
    </source>
</evidence>
<feature type="non-terminal residue" evidence="7">
    <location>
        <position position="238"/>
    </location>
</feature>
<sequence length="238" mass="25866">STTAMISTTTPWLKIGLLLIAAASVDASLSPPQPPVPPKQQTGPSLFNRVSLTWVLAIIDAVMTLCTVYAPTSAAAVSLCRRAPSSPTALTIPGTLFVVAVASCVAGALLRKWCYVTLGRLFTFEVSIMPKHQLVVSGPYAWIRHPSYTGLHLTLVGVTVMLGARGSWARECGMLGWGSTADVLAWWFAGFWVVKCGFAVYSTMKRVRVEDGELRKTFGPAWEEYAKRVKFALVPWVF</sequence>
<dbReference type="EMBL" id="KI925466">
    <property type="protein sequence ID" value="ETW75304.1"/>
    <property type="molecule type" value="Genomic_DNA"/>
</dbReference>
<protein>
    <recommendedName>
        <fullName evidence="5">Protein-S-isoprenylcysteine O-methyltransferase</fullName>
        <ecNumber evidence="5">2.1.1.100</ecNumber>
    </recommendedName>
</protein>
<keyword evidence="5" id="KW-0256">Endoplasmic reticulum</keyword>
<feature type="non-terminal residue" evidence="7">
    <location>
        <position position="1"/>
    </location>
</feature>
<reference evidence="7 8" key="1">
    <citation type="journal article" date="2012" name="New Phytol.">
        <title>Insight into trade-off between wood decay and parasitism from the genome of a fungal forest pathogen.</title>
        <authorList>
            <person name="Olson A."/>
            <person name="Aerts A."/>
            <person name="Asiegbu F."/>
            <person name="Belbahri L."/>
            <person name="Bouzid O."/>
            <person name="Broberg A."/>
            <person name="Canback B."/>
            <person name="Coutinho P.M."/>
            <person name="Cullen D."/>
            <person name="Dalman K."/>
            <person name="Deflorio G."/>
            <person name="van Diepen L.T."/>
            <person name="Dunand C."/>
            <person name="Duplessis S."/>
            <person name="Durling M."/>
            <person name="Gonthier P."/>
            <person name="Grimwood J."/>
            <person name="Fossdal C.G."/>
            <person name="Hansson D."/>
            <person name="Henrissat B."/>
            <person name="Hietala A."/>
            <person name="Himmelstrand K."/>
            <person name="Hoffmeister D."/>
            <person name="Hogberg N."/>
            <person name="James T.Y."/>
            <person name="Karlsson M."/>
            <person name="Kohler A."/>
            <person name="Kues U."/>
            <person name="Lee Y.H."/>
            <person name="Lin Y.C."/>
            <person name="Lind M."/>
            <person name="Lindquist E."/>
            <person name="Lombard V."/>
            <person name="Lucas S."/>
            <person name="Lunden K."/>
            <person name="Morin E."/>
            <person name="Murat C."/>
            <person name="Park J."/>
            <person name="Raffaello T."/>
            <person name="Rouze P."/>
            <person name="Salamov A."/>
            <person name="Schmutz J."/>
            <person name="Solheim H."/>
            <person name="Stahlberg J."/>
            <person name="Velez H."/>
            <person name="de Vries R.P."/>
            <person name="Wiebenga A."/>
            <person name="Woodward S."/>
            <person name="Yakovlev I."/>
            <person name="Garbelotto M."/>
            <person name="Martin F."/>
            <person name="Grigoriev I.V."/>
            <person name="Stenlid J."/>
        </authorList>
    </citation>
    <scope>NUCLEOTIDE SEQUENCE [LARGE SCALE GENOMIC DNA]</scope>
    <source>
        <strain evidence="7 8">TC 32-1</strain>
    </source>
</reference>
<evidence type="ECO:0000256" key="3">
    <source>
        <dbReference type="ARBA" id="ARBA00022989"/>
    </source>
</evidence>
<comment type="caution">
    <text evidence="5">Lacks conserved residue(s) required for the propagation of feature annotation.</text>
</comment>
<proteinExistence type="inferred from homology"/>
<keyword evidence="5" id="KW-0808">Transferase</keyword>
<dbReference type="AlphaFoldDB" id="W4JPB4"/>
<dbReference type="HOGENOM" id="CLU_065200_6_0_1"/>
<feature type="signal peptide" evidence="6">
    <location>
        <begin position="1"/>
        <end position="27"/>
    </location>
</feature>
<dbReference type="InterPro" id="IPR007269">
    <property type="entry name" value="ICMT_MeTrfase"/>
</dbReference>
<feature type="transmembrane region" description="Helical" evidence="5">
    <location>
        <begin position="184"/>
        <end position="201"/>
    </location>
</feature>
<name>W4JPB4_HETIT</name>
<dbReference type="PANTHER" id="PTHR12714">
    <property type="entry name" value="PROTEIN-S ISOPRENYLCYSTEINE O-METHYLTRANSFERASE"/>
    <property type="match status" value="1"/>
</dbReference>
<dbReference type="GeneID" id="20669130"/>
<keyword evidence="8" id="KW-1185">Reference proteome</keyword>
<dbReference type="OrthoDB" id="422086at2759"/>
<feature type="transmembrane region" description="Helical" evidence="5">
    <location>
        <begin position="51"/>
        <end position="77"/>
    </location>
</feature>
<dbReference type="Gene3D" id="1.20.120.1630">
    <property type="match status" value="1"/>
</dbReference>
<keyword evidence="3 5" id="KW-1133">Transmembrane helix</keyword>
<feature type="transmembrane region" description="Helical" evidence="5">
    <location>
        <begin position="89"/>
        <end position="110"/>
    </location>
</feature>
<comment type="similarity">
    <text evidence="5">Belongs to the class VI-like SAM-binding methyltransferase superfamily. Isoprenylcysteine carboxyl methyltransferase family.</text>
</comment>
<accession>W4JPB4</accession>
<dbReference type="InParanoid" id="W4JPB4"/>
<keyword evidence="5" id="KW-0949">S-adenosyl-L-methionine</keyword>
<keyword evidence="5" id="KW-0489">Methyltransferase</keyword>
<evidence type="ECO:0000256" key="6">
    <source>
        <dbReference type="SAM" id="SignalP"/>
    </source>
</evidence>
<dbReference type="eggNOG" id="ENOG502S9FN">
    <property type="taxonomic scope" value="Eukaryota"/>
</dbReference>
<dbReference type="GO" id="GO:0005789">
    <property type="term" value="C:endoplasmic reticulum membrane"/>
    <property type="evidence" value="ECO:0007669"/>
    <property type="project" value="UniProtKB-SubCell"/>
</dbReference>
<dbReference type="PANTHER" id="PTHR12714:SF9">
    <property type="entry name" value="PROTEIN-S-ISOPRENYLCYSTEINE O-METHYLTRANSFERASE"/>
    <property type="match status" value="1"/>
</dbReference>
<evidence type="ECO:0000313" key="8">
    <source>
        <dbReference type="Proteomes" id="UP000030671"/>
    </source>
</evidence>
<dbReference type="GO" id="GO:0032259">
    <property type="term" value="P:methylation"/>
    <property type="evidence" value="ECO:0007669"/>
    <property type="project" value="UniProtKB-KW"/>
</dbReference>